<reference evidence="2 3" key="1">
    <citation type="journal article" date="2021" name="Elife">
        <title>Chloroplast acquisition without the gene transfer in kleptoplastic sea slugs, Plakobranchus ocellatus.</title>
        <authorList>
            <person name="Maeda T."/>
            <person name="Takahashi S."/>
            <person name="Yoshida T."/>
            <person name="Shimamura S."/>
            <person name="Takaki Y."/>
            <person name="Nagai Y."/>
            <person name="Toyoda A."/>
            <person name="Suzuki Y."/>
            <person name="Arimoto A."/>
            <person name="Ishii H."/>
            <person name="Satoh N."/>
            <person name="Nishiyama T."/>
            <person name="Hasebe M."/>
            <person name="Maruyama T."/>
            <person name="Minagawa J."/>
            <person name="Obokata J."/>
            <person name="Shigenobu S."/>
        </authorList>
    </citation>
    <scope>NUCLEOTIDE SEQUENCE [LARGE SCALE GENOMIC DNA]</scope>
</reference>
<accession>A0AAV4BIL4</accession>
<gene>
    <name evidence="2" type="ORF">PoB_004527100</name>
</gene>
<keyword evidence="3" id="KW-1185">Reference proteome</keyword>
<protein>
    <submittedName>
        <fullName evidence="2">Uncharacterized protein</fullName>
    </submittedName>
</protein>
<evidence type="ECO:0000256" key="1">
    <source>
        <dbReference type="SAM" id="MobiDB-lite"/>
    </source>
</evidence>
<dbReference type="AlphaFoldDB" id="A0AAV4BIL4"/>
<proteinExistence type="predicted"/>
<organism evidence="2 3">
    <name type="scientific">Plakobranchus ocellatus</name>
    <dbReference type="NCBI Taxonomy" id="259542"/>
    <lineage>
        <taxon>Eukaryota</taxon>
        <taxon>Metazoa</taxon>
        <taxon>Spiralia</taxon>
        <taxon>Lophotrochozoa</taxon>
        <taxon>Mollusca</taxon>
        <taxon>Gastropoda</taxon>
        <taxon>Heterobranchia</taxon>
        <taxon>Euthyneura</taxon>
        <taxon>Panpulmonata</taxon>
        <taxon>Sacoglossa</taxon>
        <taxon>Placobranchoidea</taxon>
        <taxon>Plakobranchidae</taxon>
        <taxon>Plakobranchus</taxon>
    </lineage>
</organism>
<name>A0AAV4BIL4_9GAST</name>
<evidence type="ECO:0000313" key="3">
    <source>
        <dbReference type="Proteomes" id="UP000735302"/>
    </source>
</evidence>
<dbReference type="EMBL" id="BLXT01004993">
    <property type="protein sequence ID" value="GFO18766.1"/>
    <property type="molecule type" value="Genomic_DNA"/>
</dbReference>
<comment type="caution">
    <text evidence="2">The sequence shown here is derived from an EMBL/GenBank/DDBJ whole genome shotgun (WGS) entry which is preliminary data.</text>
</comment>
<dbReference type="Proteomes" id="UP000735302">
    <property type="component" value="Unassembled WGS sequence"/>
</dbReference>
<evidence type="ECO:0000313" key="2">
    <source>
        <dbReference type="EMBL" id="GFO18766.1"/>
    </source>
</evidence>
<feature type="region of interest" description="Disordered" evidence="1">
    <location>
        <begin position="81"/>
        <end position="151"/>
    </location>
</feature>
<sequence length="167" mass="19878">MRRNLHKKLVRSCALTDEQREVQPVYDEDHRHRQYSPELQESLEEAIIYILHYQFTHSAVFDTREDRSPVCSVCCRRDYSGERSLPRRENPRESRSRGKWRTPPRQDRPRQINSEEEGGNSIRQRPGSKAGPAQTKESARRQDGWFGQRPKIMMDDKLRMFASRFEC</sequence>
<feature type="compositionally biased region" description="Basic and acidic residues" evidence="1">
    <location>
        <begin position="81"/>
        <end position="96"/>
    </location>
</feature>